<dbReference type="RefSeq" id="WP_154548344.1">
    <property type="nucleotide sequence ID" value="NZ_VUMX01000010.1"/>
</dbReference>
<feature type="transmembrane region" description="Helical" evidence="1">
    <location>
        <begin position="69"/>
        <end position="89"/>
    </location>
</feature>
<keyword evidence="1" id="KW-0812">Transmembrane</keyword>
<dbReference type="Proteomes" id="UP000438120">
    <property type="component" value="Unassembled WGS sequence"/>
</dbReference>
<gene>
    <name evidence="2" type="ORF">FYJ62_05000</name>
</gene>
<name>A0A6A8ME01_9LACO</name>
<evidence type="ECO:0000313" key="2">
    <source>
        <dbReference type="EMBL" id="MST87009.1"/>
    </source>
</evidence>
<protein>
    <submittedName>
        <fullName evidence="2">Uncharacterized protein</fullName>
    </submittedName>
</protein>
<proteinExistence type="predicted"/>
<keyword evidence="1" id="KW-1133">Transmembrane helix</keyword>
<accession>A0A6A8ME01</accession>
<organism evidence="2 3">
    <name type="scientific">Lactobacillus porci</name>
    <dbReference type="NCBI Taxonomy" id="2012477"/>
    <lineage>
        <taxon>Bacteria</taxon>
        <taxon>Bacillati</taxon>
        <taxon>Bacillota</taxon>
        <taxon>Bacilli</taxon>
        <taxon>Lactobacillales</taxon>
        <taxon>Lactobacillaceae</taxon>
        <taxon>Lactobacillus</taxon>
    </lineage>
</organism>
<comment type="caution">
    <text evidence="2">The sequence shown here is derived from an EMBL/GenBank/DDBJ whole genome shotgun (WGS) entry which is preliminary data.</text>
</comment>
<reference evidence="2 3" key="1">
    <citation type="submission" date="2019-08" db="EMBL/GenBank/DDBJ databases">
        <title>In-depth cultivation of the pig gut microbiome towards novel bacterial diversity and tailored functional studies.</title>
        <authorList>
            <person name="Wylensek D."/>
            <person name="Hitch T.C.A."/>
            <person name="Clavel T."/>
        </authorList>
    </citation>
    <scope>NUCLEOTIDE SEQUENCE [LARGE SCALE GENOMIC DNA]</scope>
    <source>
        <strain evidence="2 3">Bifido-178-WT-2B</strain>
    </source>
</reference>
<evidence type="ECO:0000256" key="1">
    <source>
        <dbReference type="SAM" id="Phobius"/>
    </source>
</evidence>
<sequence length="99" mass="10915">MTELIAKIIRDKFPTLLIVLLLTVGLNLCVYVIVPVTKIAQWLPSTCLNCLSVSLNSLAQQVNNQAIDFNHGVITLTVTIIITCFLLLLPSLGKRKRLA</sequence>
<evidence type="ECO:0000313" key="3">
    <source>
        <dbReference type="Proteomes" id="UP000438120"/>
    </source>
</evidence>
<dbReference type="AlphaFoldDB" id="A0A6A8ME01"/>
<feature type="transmembrane region" description="Helical" evidence="1">
    <location>
        <begin position="12"/>
        <end position="34"/>
    </location>
</feature>
<keyword evidence="3" id="KW-1185">Reference proteome</keyword>
<dbReference type="EMBL" id="VUMX01000010">
    <property type="protein sequence ID" value="MST87009.1"/>
    <property type="molecule type" value="Genomic_DNA"/>
</dbReference>
<keyword evidence="1" id="KW-0472">Membrane</keyword>